<feature type="transmembrane region" description="Helical" evidence="1">
    <location>
        <begin position="230"/>
        <end position="251"/>
    </location>
</feature>
<keyword evidence="3" id="KW-1185">Reference proteome</keyword>
<name>A0AA40CIA4_9PEZI</name>
<protein>
    <submittedName>
        <fullName evidence="2">Uncharacterized protein</fullName>
    </submittedName>
</protein>
<proteinExistence type="predicted"/>
<comment type="caution">
    <text evidence="2">The sequence shown here is derived from an EMBL/GenBank/DDBJ whole genome shotgun (WGS) entry which is preliminary data.</text>
</comment>
<dbReference type="Proteomes" id="UP001174936">
    <property type="component" value="Unassembled WGS sequence"/>
</dbReference>
<feature type="transmembrane region" description="Helical" evidence="1">
    <location>
        <begin position="263"/>
        <end position="281"/>
    </location>
</feature>
<evidence type="ECO:0000256" key="1">
    <source>
        <dbReference type="SAM" id="Phobius"/>
    </source>
</evidence>
<dbReference type="AlphaFoldDB" id="A0AA40CIA4"/>
<evidence type="ECO:0000313" key="2">
    <source>
        <dbReference type="EMBL" id="KAK0639487.1"/>
    </source>
</evidence>
<dbReference type="EMBL" id="JAULSV010000007">
    <property type="protein sequence ID" value="KAK0639487.1"/>
    <property type="molecule type" value="Genomic_DNA"/>
</dbReference>
<reference evidence="2" key="1">
    <citation type="submission" date="2023-06" db="EMBL/GenBank/DDBJ databases">
        <title>Genome-scale phylogeny and comparative genomics of the fungal order Sordariales.</title>
        <authorList>
            <consortium name="Lawrence Berkeley National Laboratory"/>
            <person name="Hensen N."/>
            <person name="Bonometti L."/>
            <person name="Westerberg I."/>
            <person name="Brannstrom I.O."/>
            <person name="Guillou S."/>
            <person name="Cros-Aarteil S."/>
            <person name="Calhoun S."/>
            <person name="Haridas S."/>
            <person name="Kuo A."/>
            <person name="Mondo S."/>
            <person name="Pangilinan J."/>
            <person name="Riley R."/>
            <person name="Labutti K."/>
            <person name="Andreopoulos B."/>
            <person name="Lipzen A."/>
            <person name="Chen C."/>
            <person name="Yanf M."/>
            <person name="Daum C."/>
            <person name="Ng V."/>
            <person name="Clum A."/>
            <person name="Steindorff A."/>
            <person name="Ohm R."/>
            <person name="Martin F."/>
            <person name="Silar P."/>
            <person name="Natvig D."/>
            <person name="Lalanne C."/>
            <person name="Gautier V."/>
            <person name="Ament-Velasquez S.L."/>
            <person name="Kruys A."/>
            <person name="Hutchinson M.I."/>
            <person name="Powell A.J."/>
            <person name="Barry K."/>
            <person name="Miller A.N."/>
            <person name="Grigoriev I.V."/>
            <person name="Debuchy R."/>
            <person name="Gladieux P."/>
            <person name="Thoren M.H."/>
            <person name="Johannesson H."/>
        </authorList>
    </citation>
    <scope>NUCLEOTIDE SEQUENCE</scope>
    <source>
        <strain evidence="2">SMH2532-1</strain>
    </source>
</reference>
<feature type="transmembrane region" description="Helical" evidence="1">
    <location>
        <begin position="179"/>
        <end position="201"/>
    </location>
</feature>
<keyword evidence="1" id="KW-1133">Transmembrane helix</keyword>
<sequence length="564" mass="63335">MSIPANVSSTGVFRVTDWTPPPIEQLDFTTDCNLVHDFYGSWFSRLFDLGTNENPLAIYELPFSRNKTSFFVANSIDANTTEAYFRNALPPSLRDVPSFGQILDWEFALRTEFAQSLPTLAALPPPPEDHGIIDWFTNDALNAPYFTRVIRDPGLACRQEACSSFSWDRLIDINGPGVYVVYWAQTAVMLLASAVAVYELWLTRSRTPRRQHYGMLHSSLYRCLRRTTEAFIQGSSYFFAAAPLALFLDYMQKGPHYFPPNDQNTALVVACLSLFLLLWSWRMNRCFAAIDLVKGFSPVDSGLSLLPFACLIVCVPFLSFLLRIRSRSASDPFAIDAFDFGQFNVIICRGIEYHLSIERSSPNYTTTNNLFVITRLAITLMSCAAARVLWDDLSVRATVARILPWGRSKEFSAALQDAVLAANPKESGALNDKEVDDVTEALHRDPRTSAHIWNLGYGEMFGLAATSMFTLITYDPWRKAEVEWSQAGEQWNLGQILSLFTLAPVIVELVMSAQWSADGSGDFDVEGGINVLKWARNRKRRVASRRLVAGYNSQLGDHEMSGMT</sequence>
<gene>
    <name evidence="2" type="ORF">B0T16DRAFT_423259</name>
</gene>
<accession>A0AA40CIA4</accession>
<keyword evidence="1" id="KW-0472">Membrane</keyword>
<organism evidence="2 3">
    <name type="scientific">Cercophora newfieldiana</name>
    <dbReference type="NCBI Taxonomy" id="92897"/>
    <lineage>
        <taxon>Eukaryota</taxon>
        <taxon>Fungi</taxon>
        <taxon>Dikarya</taxon>
        <taxon>Ascomycota</taxon>
        <taxon>Pezizomycotina</taxon>
        <taxon>Sordariomycetes</taxon>
        <taxon>Sordariomycetidae</taxon>
        <taxon>Sordariales</taxon>
        <taxon>Lasiosphaeriaceae</taxon>
        <taxon>Cercophora</taxon>
    </lineage>
</organism>
<evidence type="ECO:0000313" key="3">
    <source>
        <dbReference type="Proteomes" id="UP001174936"/>
    </source>
</evidence>
<feature type="transmembrane region" description="Helical" evidence="1">
    <location>
        <begin position="302"/>
        <end position="322"/>
    </location>
</feature>
<keyword evidence="1" id="KW-0812">Transmembrane</keyword>